<sequence length="186" mass="20399">MNCNLKNKGETSGKKKKILLVGVIRSDKAGIYQLLRALDLRAQDEIRQRILEAPLAKKQPIPDISSNNTCIYICTEDRNHYLMRCSTCLVNGACLRIGCVPVFWVMSLRRSAAAGCDHLPQMVVRQPVMVEKGIIGLKHSIQLLDAESLVWIAALGCCHGSSDGRTVARYALGIPASCFDQDGASE</sequence>
<gene>
    <name evidence="1" type="ORF">H105_02929</name>
</gene>
<accession>A0A022XZ02</accession>
<dbReference type="HOGENOM" id="CLU_1455397_0_0_1"/>
<name>A0A022XZ02_TRISD</name>
<keyword evidence="2" id="KW-1185">Reference proteome</keyword>
<evidence type="ECO:0000313" key="2">
    <source>
        <dbReference type="Proteomes" id="UP000023623"/>
    </source>
</evidence>
<organism evidence="1 2">
    <name type="scientific">Trichophyton soudanense CBS 452.61</name>
    <dbReference type="NCBI Taxonomy" id="1215331"/>
    <lineage>
        <taxon>Eukaryota</taxon>
        <taxon>Fungi</taxon>
        <taxon>Dikarya</taxon>
        <taxon>Ascomycota</taxon>
        <taxon>Pezizomycotina</taxon>
        <taxon>Eurotiomycetes</taxon>
        <taxon>Eurotiomycetidae</taxon>
        <taxon>Onygenales</taxon>
        <taxon>Arthrodermataceae</taxon>
        <taxon>Trichophyton</taxon>
    </lineage>
</organism>
<proteinExistence type="predicted"/>
<protein>
    <submittedName>
        <fullName evidence="1">Uncharacterized protein</fullName>
    </submittedName>
</protein>
<dbReference type="Proteomes" id="UP000023623">
    <property type="component" value="Unassembled WGS sequence"/>
</dbReference>
<reference evidence="1 2" key="1">
    <citation type="submission" date="2014-02" db="EMBL/GenBank/DDBJ databases">
        <title>The Genome Sequence of Trichophyton rubrum (morphotype soudanense) CBS 452.61.</title>
        <authorList>
            <consortium name="The Broad Institute Genomics Platform"/>
            <person name="Cuomo C.A."/>
            <person name="White T.C."/>
            <person name="Graser Y."/>
            <person name="Martinez-Rossi N."/>
            <person name="Heitman J."/>
            <person name="Young S.K."/>
            <person name="Zeng Q."/>
            <person name="Gargeya S."/>
            <person name="Abouelleil A."/>
            <person name="Alvarado L."/>
            <person name="Chapman S.B."/>
            <person name="Gainer-Dewar J."/>
            <person name="Goldberg J."/>
            <person name="Griggs A."/>
            <person name="Gujja S."/>
            <person name="Hansen M."/>
            <person name="Howarth C."/>
            <person name="Imamovic A."/>
            <person name="Larimer J."/>
            <person name="Martinez D."/>
            <person name="Murphy C."/>
            <person name="Pearson M.D."/>
            <person name="Persinoti G."/>
            <person name="Poon T."/>
            <person name="Priest M."/>
            <person name="Roberts A.D."/>
            <person name="Saif S."/>
            <person name="Shea T.D."/>
            <person name="Sykes S.N."/>
            <person name="Wortman J."/>
            <person name="Nusbaum C."/>
            <person name="Birren B."/>
        </authorList>
    </citation>
    <scope>NUCLEOTIDE SEQUENCE [LARGE SCALE GENOMIC DNA]</scope>
    <source>
        <strain evidence="1 2">CBS 452.61</strain>
    </source>
</reference>
<dbReference type="EMBL" id="KK208808">
    <property type="protein sequence ID" value="EZF75516.1"/>
    <property type="molecule type" value="Genomic_DNA"/>
</dbReference>
<evidence type="ECO:0000313" key="1">
    <source>
        <dbReference type="EMBL" id="EZF75516.1"/>
    </source>
</evidence>
<dbReference type="AlphaFoldDB" id="A0A022XZ02"/>